<dbReference type="SUPFAM" id="SSF53098">
    <property type="entry name" value="Ribonuclease H-like"/>
    <property type="match status" value="1"/>
</dbReference>
<dbReference type="STRING" id="338963.Pcar_2613"/>
<evidence type="ECO:0000256" key="1">
    <source>
        <dbReference type="ARBA" id="ARBA00025483"/>
    </source>
</evidence>
<proteinExistence type="predicted"/>
<name>Q3A1A6_SYNC1</name>
<keyword evidence="4" id="KW-0378">Hydrolase</keyword>
<keyword evidence="4" id="KW-0269">Exonuclease</keyword>
<dbReference type="HOGENOM" id="CLU_047806_7_1_7"/>
<comment type="subunit">
    <text evidence="2">DNA polymerase III contains a core (composed of alpha, epsilon and theta chains) that associates with a tau subunit. This core dimerizes to form the POLIII' complex. PolIII' associates with the gamma complex (composed of gamma, delta, delta', psi and chi chains) and with the beta chain to form the complete DNA polymerase III complex.</text>
</comment>
<dbReference type="GO" id="GO:0008408">
    <property type="term" value="F:3'-5' exonuclease activity"/>
    <property type="evidence" value="ECO:0007669"/>
    <property type="project" value="TreeGrafter"/>
</dbReference>
<reference evidence="4 5" key="2">
    <citation type="journal article" date="2012" name="BMC Genomics">
        <title>The genome of Pelobacter carbinolicus reveals surprising metabolic capabilities and physiological features.</title>
        <authorList>
            <person name="Aklujkar M."/>
            <person name="Haveman S.A."/>
            <person name="Didonato R.Jr."/>
            <person name="Chertkov O."/>
            <person name="Han C.S."/>
            <person name="Land M.L."/>
            <person name="Brown P."/>
            <person name="Lovley D.R."/>
        </authorList>
    </citation>
    <scope>NUCLEOTIDE SEQUENCE [LARGE SCALE GENOMIC DNA]</scope>
    <source>
        <strain evidence="5">DSM 2380 / NBRC 103641 / GraBd1</strain>
    </source>
</reference>
<evidence type="ECO:0000259" key="3">
    <source>
        <dbReference type="SMART" id="SM00479"/>
    </source>
</evidence>
<dbReference type="KEGG" id="pca:Pcar_2613"/>
<dbReference type="FunFam" id="3.30.420.10:FF:000045">
    <property type="entry name" value="3'-5' exonuclease DinG"/>
    <property type="match status" value="1"/>
</dbReference>
<dbReference type="GO" id="GO:0045004">
    <property type="term" value="P:DNA replication proofreading"/>
    <property type="evidence" value="ECO:0007669"/>
    <property type="project" value="TreeGrafter"/>
</dbReference>
<dbReference type="EMBL" id="CP000142">
    <property type="protein sequence ID" value="ABA89851.1"/>
    <property type="molecule type" value="Genomic_DNA"/>
</dbReference>
<dbReference type="Gene3D" id="3.30.420.10">
    <property type="entry name" value="Ribonuclease H-like superfamily/Ribonuclease H"/>
    <property type="match status" value="1"/>
</dbReference>
<sequence length="222" mass="24510">MSLENIQQQVAGCDTREGVVVLDFETSGMSPVQGDRAIEIGAVRIVGGQIADRFQSLMNPGCRISSFIESFTGISNAMVQAAPPATQVMAAFHDFIGDAPLVAHNASFDRRFLDAELQRIDRCRRQEFACSLLVARRVYPDSPNHKLATLVSYKGLPTDGCFHRALADAEMTAHLWLRMAADLQDAYGFSQVPFALMSALARQKKNRVAAFLRERALEMRGM</sequence>
<dbReference type="InterPro" id="IPR012337">
    <property type="entry name" value="RNaseH-like_sf"/>
</dbReference>
<dbReference type="CDD" id="cd06127">
    <property type="entry name" value="DEDDh"/>
    <property type="match status" value="1"/>
</dbReference>
<dbReference type="InterPro" id="IPR013520">
    <property type="entry name" value="Ribonucl_H"/>
</dbReference>
<accession>Q3A1A6</accession>
<gene>
    <name evidence="4" type="ordered locus">Pcar_2613</name>
</gene>
<protein>
    <submittedName>
        <fullName evidence="4">3'-to-5' exonuclease, putative</fullName>
    </submittedName>
</protein>
<evidence type="ECO:0000256" key="2">
    <source>
        <dbReference type="ARBA" id="ARBA00026073"/>
    </source>
</evidence>
<dbReference type="InterPro" id="IPR006054">
    <property type="entry name" value="DnaQ"/>
</dbReference>
<dbReference type="GO" id="GO:0003887">
    <property type="term" value="F:DNA-directed DNA polymerase activity"/>
    <property type="evidence" value="ECO:0007669"/>
    <property type="project" value="InterPro"/>
</dbReference>
<organism evidence="4 5">
    <name type="scientific">Syntrophotalea carbinolica (strain DSM 2380 / NBRC 103641 / GraBd1)</name>
    <name type="common">Pelobacter carbinolicus</name>
    <dbReference type="NCBI Taxonomy" id="338963"/>
    <lineage>
        <taxon>Bacteria</taxon>
        <taxon>Pseudomonadati</taxon>
        <taxon>Thermodesulfobacteriota</taxon>
        <taxon>Desulfuromonadia</taxon>
        <taxon>Desulfuromonadales</taxon>
        <taxon>Syntrophotaleaceae</taxon>
        <taxon>Syntrophotalea</taxon>
    </lineage>
</organism>
<dbReference type="RefSeq" id="WP_011342390.1">
    <property type="nucleotide sequence ID" value="NC_007498.2"/>
</dbReference>
<evidence type="ECO:0000313" key="5">
    <source>
        <dbReference type="Proteomes" id="UP000002534"/>
    </source>
</evidence>
<dbReference type="GO" id="GO:0003677">
    <property type="term" value="F:DNA binding"/>
    <property type="evidence" value="ECO:0007669"/>
    <property type="project" value="InterPro"/>
</dbReference>
<feature type="domain" description="Exonuclease" evidence="3">
    <location>
        <begin position="18"/>
        <end position="185"/>
    </location>
</feature>
<keyword evidence="4" id="KW-0540">Nuclease</keyword>
<dbReference type="Proteomes" id="UP000002534">
    <property type="component" value="Chromosome"/>
</dbReference>
<dbReference type="NCBIfam" id="TIGR00573">
    <property type="entry name" value="dnaq"/>
    <property type="match status" value="1"/>
</dbReference>
<dbReference type="SMART" id="SM00479">
    <property type="entry name" value="EXOIII"/>
    <property type="match status" value="1"/>
</dbReference>
<dbReference type="InterPro" id="IPR036397">
    <property type="entry name" value="RNaseH_sf"/>
</dbReference>
<evidence type="ECO:0000313" key="4">
    <source>
        <dbReference type="EMBL" id="ABA89851.1"/>
    </source>
</evidence>
<dbReference type="PANTHER" id="PTHR30231:SF37">
    <property type="entry name" value="EXODEOXYRIBONUCLEASE 10"/>
    <property type="match status" value="1"/>
</dbReference>
<dbReference type="AlphaFoldDB" id="Q3A1A6"/>
<dbReference type="GO" id="GO:0005829">
    <property type="term" value="C:cytosol"/>
    <property type="evidence" value="ECO:0007669"/>
    <property type="project" value="TreeGrafter"/>
</dbReference>
<dbReference type="eggNOG" id="COG2176">
    <property type="taxonomic scope" value="Bacteria"/>
</dbReference>
<dbReference type="Pfam" id="PF00929">
    <property type="entry name" value="RNase_T"/>
    <property type="match status" value="1"/>
</dbReference>
<comment type="function">
    <text evidence="1">DNA polymerase III is a complex, multichain enzyme responsible for most of the replicative synthesis in bacteria. The epsilon subunit contain the editing function and is a proofreading 3'-5' exonuclease.</text>
</comment>
<reference evidence="5" key="1">
    <citation type="submission" date="2005-10" db="EMBL/GenBank/DDBJ databases">
        <title>Complete sequence of Pelobacter carbinolicus DSM 2380.</title>
        <authorList>
            <person name="Copeland A."/>
            <person name="Lucas S."/>
            <person name="Lapidus A."/>
            <person name="Barry K."/>
            <person name="Detter J.C."/>
            <person name="Glavina T."/>
            <person name="Hammon N."/>
            <person name="Israni S."/>
            <person name="Pitluck S."/>
            <person name="Chertkov O."/>
            <person name="Schmutz J."/>
            <person name="Larimer F."/>
            <person name="Land M."/>
            <person name="Kyrpides N."/>
            <person name="Ivanova N."/>
            <person name="Richardson P."/>
        </authorList>
    </citation>
    <scope>NUCLEOTIDE SEQUENCE [LARGE SCALE GENOMIC DNA]</scope>
    <source>
        <strain evidence="5">DSM 2380 / NBRC 103641 / GraBd1</strain>
    </source>
</reference>
<dbReference type="PANTHER" id="PTHR30231">
    <property type="entry name" value="DNA POLYMERASE III SUBUNIT EPSILON"/>
    <property type="match status" value="1"/>
</dbReference>
<keyword evidence="5" id="KW-1185">Reference proteome</keyword>